<gene>
    <name evidence="3" type="ORF">Tci_058009</name>
</gene>
<dbReference type="GO" id="GO:0009820">
    <property type="term" value="P:alkaloid metabolic process"/>
    <property type="evidence" value="ECO:0007669"/>
    <property type="project" value="UniProtKB-KW"/>
</dbReference>
<dbReference type="SUPFAM" id="SSF53335">
    <property type="entry name" value="S-adenosyl-L-methionine-dependent methyltransferases"/>
    <property type="match status" value="1"/>
</dbReference>
<dbReference type="InterPro" id="IPR013216">
    <property type="entry name" value="Methyltransf_11"/>
</dbReference>
<protein>
    <submittedName>
        <fullName evidence="3">Uncharacterized methyltransferase At1g78140, chloroplastic</fullName>
    </submittedName>
</protein>
<dbReference type="CDD" id="cd02440">
    <property type="entry name" value="AdoMet_MTases"/>
    <property type="match status" value="1"/>
</dbReference>
<feature type="compositionally biased region" description="Acidic residues" evidence="1">
    <location>
        <begin position="1"/>
        <end position="13"/>
    </location>
</feature>
<feature type="region of interest" description="Disordered" evidence="1">
    <location>
        <begin position="1"/>
        <end position="40"/>
    </location>
</feature>
<dbReference type="EMBL" id="BKCJ010009235">
    <property type="protein sequence ID" value="GEU86031.1"/>
    <property type="molecule type" value="Genomic_DNA"/>
</dbReference>
<evidence type="ECO:0000313" key="3">
    <source>
        <dbReference type="EMBL" id="GEU86031.1"/>
    </source>
</evidence>
<dbReference type="PANTHER" id="PTHR43591:SF99">
    <property type="entry name" value="OS06G0646000 PROTEIN"/>
    <property type="match status" value="1"/>
</dbReference>
<dbReference type="PANTHER" id="PTHR43591">
    <property type="entry name" value="METHYLTRANSFERASE"/>
    <property type="match status" value="1"/>
</dbReference>
<dbReference type="InterPro" id="IPR029063">
    <property type="entry name" value="SAM-dependent_MTases_sf"/>
</dbReference>
<reference evidence="3" key="1">
    <citation type="journal article" date="2019" name="Sci. Rep.">
        <title>Draft genome of Tanacetum cinerariifolium, the natural source of mosquito coil.</title>
        <authorList>
            <person name="Yamashiro T."/>
            <person name="Shiraishi A."/>
            <person name="Satake H."/>
            <person name="Nakayama K."/>
        </authorList>
    </citation>
    <scope>NUCLEOTIDE SEQUENCE</scope>
</reference>
<evidence type="ECO:0000256" key="1">
    <source>
        <dbReference type="SAM" id="MobiDB-lite"/>
    </source>
</evidence>
<comment type="caution">
    <text evidence="3">The sequence shown here is derived from an EMBL/GenBank/DDBJ whole genome shotgun (WGS) entry which is preliminary data.</text>
</comment>
<sequence>MEALVEAEMETLEEQNPKNRSDYDDDDRMSIEMEYDGGDESDEKTLLYRQLTFADMVAPQVVNSSLSSRSDRADIARLPFASSSIDAVHAGAALHCWPSPSAGVAEISRILRPGGVFVATTYIVDGLYSFIPFLSPIRQPVLQPSNYERRESRM</sequence>
<dbReference type="GO" id="GO:0008757">
    <property type="term" value="F:S-adenosylmethionine-dependent methyltransferase activity"/>
    <property type="evidence" value="ECO:0007669"/>
    <property type="project" value="InterPro"/>
</dbReference>
<dbReference type="GO" id="GO:0032259">
    <property type="term" value="P:methylation"/>
    <property type="evidence" value="ECO:0007669"/>
    <property type="project" value="UniProtKB-KW"/>
</dbReference>
<proteinExistence type="predicted"/>
<organism evidence="3">
    <name type="scientific">Tanacetum cinerariifolium</name>
    <name type="common">Dalmatian daisy</name>
    <name type="synonym">Chrysanthemum cinerariifolium</name>
    <dbReference type="NCBI Taxonomy" id="118510"/>
    <lineage>
        <taxon>Eukaryota</taxon>
        <taxon>Viridiplantae</taxon>
        <taxon>Streptophyta</taxon>
        <taxon>Embryophyta</taxon>
        <taxon>Tracheophyta</taxon>
        <taxon>Spermatophyta</taxon>
        <taxon>Magnoliopsida</taxon>
        <taxon>eudicotyledons</taxon>
        <taxon>Gunneridae</taxon>
        <taxon>Pentapetalae</taxon>
        <taxon>asterids</taxon>
        <taxon>campanulids</taxon>
        <taxon>Asterales</taxon>
        <taxon>Asteraceae</taxon>
        <taxon>Asteroideae</taxon>
        <taxon>Anthemideae</taxon>
        <taxon>Anthemidinae</taxon>
        <taxon>Tanacetum</taxon>
    </lineage>
</organism>
<evidence type="ECO:0000259" key="2">
    <source>
        <dbReference type="Pfam" id="PF08241"/>
    </source>
</evidence>
<accession>A0A6L2NIE4</accession>
<feature type="domain" description="Methyltransferase type 11" evidence="2">
    <location>
        <begin position="69"/>
        <end position="118"/>
    </location>
</feature>
<feature type="compositionally biased region" description="Acidic residues" evidence="1">
    <location>
        <begin position="23"/>
        <end position="40"/>
    </location>
</feature>
<keyword evidence="3" id="KW-0808">Transferase</keyword>
<dbReference type="AlphaFoldDB" id="A0A6L2NIE4"/>
<keyword evidence="3" id="KW-0489">Methyltransferase</keyword>
<dbReference type="Gene3D" id="3.40.50.150">
    <property type="entry name" value="Vaccinia Virus protein VP39"/>
    <property type="match status" value="1"/>
</dbReference>
<name>A0A6L2NIE4_TANCI</name>
<dbReference type="Pfam" id="PF08241">
    <property type="entry name" value="Methyltransf_11"/>
    <property type="match status" value="1"/>
</dbReference>